<organism evidence="14 15">
    <name type="scientific">Aphanomyces euteiches</name>
    <dbReference type="NCBI Taxonomy" id="100861"/>
    <lineage>
        <taxon>Eukaryota</taxon>
        <taxon>Sar</taxon>
        <taxon>Stramenopiles</taxon>
        <taxon>Oomycota</taxon>
        <taxon>Saprolegniomycetes</taxon>
        <taxon>Saprolegniales</taxon>
        <taxon>Verrucalvaceae</taxon>
        <taxon>Aphanomyces</taxon>
    </lineage>
</organism>
<evidence type="ECO:0000256" key="8">
    <source>
        <dbReference type="PROSITE-ProRule" id="PRU00221"/>
    </source>
</evidence>
<dbReference type="Pfam" id="PF23409">
    <property type="entry name" value="Beta-prop_EML"/>
    <property type="match status" value="1"/>
</dbReference>
<feature type="repeat" description="WD" evidence="8">
    <location>
        <begin position="460"/>
        <end position="491"/>
    </location>
</feature>
<evidence type="ECO:0000256" key="9">
    <source>
        <dbReference type="PROSITE-ProRule" id="PRU00239"/>
    </source>
</evidence>
<feature type="domain" description="EF-hand" evidence="13">
    <location>
        <begin position="2219"/>
        <end position="2254"/>
    </location>
</feature>
<keyword evidence="3 8" id="KW-0853">WD repeat</keyword>
<dbReference type="InterPro" id="IPR002048">
    <property type="entry name" value="EF_hand_dom"/>
</dbReference>
<gene>
    <name evidence="14" type="ORF">Ae201684_018994</name>
</gene>
<evidence type="ECO:0000259" key="13">
    <source>
        <dbReference type="PROSITE" id="PS50222"/>
    </source>
</evidence>
<dbReference type="SUPFAM" id="SSF54001">
    <property type="entry name" value="Cysteine proteinases"/>
    <property type="match status" value="1"/>
</dbReference>
<evidence type="ECO:0000259" key="12">
    <source>
        <dbReference type="PROSITE" id="PS50203"/>
    </source>
</evidence>
<name>A0A6G0W3W8_9STRA</name>
<keyword evidence="7" id="KW-0966">Cell projection</keyword>
<dbReference type="PROSITE" id="PS50222">
    <property type="entry name" value="EF_HAND_2"/>
    <property type="match status" value="1"/>
</dbReference>
<evidence type="ECO:0000313" key="14">
    <source>
        <dbReference type="EMBL" id="KAF0721661.1"/>
    </source>
</evidence>
<feature type="coiled-coil region" evidence="10">
    <location>
        <begin position="1653"/>
        <end position="1687"/>
    </location>
</feature>
<proteinExistence type="predicted"/>
<evidence type="ECO:0008006" key="16">
    <source>
        <dbReference type="Google" id="ProtNLM"/>
    </source>
</evidence>
<evidence type="ECO:0000256" key="2">
    <source>
        <dbReference type="ARBA" id="ARBA00022490"/>
    </source>
</evidence>
<dbReference type="EMBL" id="VJMJ01000372">
    <property type="protein sequence ID" value="KAF0721661.1"/>
    <property type="molecule type" value="Genomic_DNA"/>
</dbReference>
<comment type="caution">
    <text evidence="14">The sequence shown here is derived from an EMBL/GenBank/DDBJ whole genome shotgun (WGS) entry which is preliminary data.</text>
</comment>
<comment type="caution">
    <text evidence="9">Lacks conserved residue(s) required for the propagation of feature annotation.</text>
</comment>
<evidence type="ECO:0000256" key="4">
    <source>
        <dbReference type="ARBA" id="ARBA00022737"/>
    </source>
</evidence>
<protein>
    <recommendedName>
        <fullName evidence="16">Cilia- and flagella-associated protein 44</fullName>
    </recommendedName>
</protein>
<evidence type="ECO:0000256" key="6">
    <source>
        <dbReference type="ARBA" id="ARBA00023212"/>
    </source>
</evidence>
<evidence type="ECO:0000256" key="10">
    <source>
        <dbReference type="SAM" id="Coils"/>
    </source>
</evidence>
<dbReference type="InterPro" id="IPR001680">
    <property type="entry name" value="WD40_rpt"/>
</dbReference>
<feature type="coiled-coil region" evidence="10">
    <location>
        <begin position="1447"/>
        <end position="1478"/>
    </location>
</feature>
<dbReference type="Proteomes" id="UP000481153">
    <property type="component" value="Unassembled WGS sequence"/>
</dbReference>
<feature type="repeat" description="WD" evidence="8">
    <location>
        <begin position="370"/>
        <end position="411"/>
    </location>
</feature>
<sequence>MDSDVGESAQDDKFVYTKADLSRKQHHGEMSRDIVAFSALHGFDTRKRNNLYYLDSQTLFTSAGNTAQLIDMPTMQRRYVFGMCGGGVGAITVHPSKTYFAVGDKGNKPNIHIYAYPSLNVFRVLRNGTERAYSSLRFSNDGEKLASVGASPDFLLTVWNWADEQIILRCKAFGQEVFNVQFAPNDGGFLTTSGTGHIRFWKMASTFTGLKLQGDIAKFGKSELSDIEAFCVLPDKKVLSSTERGALLLWDGNFIKCEIVTYNRERAHKGAINVVIYEPQLNQILTAGSDGMLKWWHFPEIDQADVKEDDTVAEVIPKDEFCVTIKTPHHVSTTADIRGVLRGDDHYLIQDANGLLHRFDIDTRQVTQLGEYHAGAITGLGTSPKEHTAATCGADGTVKCWDYVTSTSLYSQRFNAPATALAYAPLTLDAQGRTIAVAFQDGVVRILDRGPSSWHRLQVVKPHNQPISCLSYSPNGRYFVTASLDKTLFIFLCSNPTKYEPVGFKTFGDNEQHVRHISWRWDSKALLVTCQNGTIGELDVPDHLDNERASYELNVPLKQFHFRRARKLTSEELDALAADPQTDAGKITSYNPSPISSSVSFGETEVGAGSMPNALAAMYCCSSSSCFLVSVGGIHAGALYKCDWQATFPIDIYPDDCEGTAQMLACSHSNKFVLAGNINGKVHVRCRAFPFSSLTWELHDQMEEEAERLAQQNDFALNEAKKAYQSAYDRMGAQNDVRQSDEPAANTCATNPVFVGAKAYVAFIESVRVVGPEAFHGIMRHVDELDLNSWRPVTPVDRSSEDDRPKAKEAADIKHKDAYTIQDAKLKLEADIRANSALAKKNRIRGIIAEMREQFVKLKQLDARHEPAARLEEWQWNIDPEYVTMLMASGDKQCDEVRKEMAFAYEQSELLLTKMRNKYVGNLAVELITLHGFQNGLYVQSFRTTRMSDGLQERLRLIHQELQELAKTAKPPSDKQTVLDFIHKPRLESHGETTAALDDDQTRIQKKASVRDMASNNDATPDAKESSHRFHHRKQMRAERKMKIQAWEGKKPKEEADDPRDVAAIAFASTHMEDYKLKTSANYVVPEDQRAGRPNVNALKKRKQMALLEEKMYDVAMNFNAKLLELRELKHRLMEQIHEDNAQLKVLDAELAALATYSKAQQADAATRLFEPQMDLREWPEQRERVSDNQIEEYEAKGIVSSVLSLPGDNDKLFSPETTLATKVEPPPIHPTLHGHNVALLPGYERSPLEEEELRIRVVELRRQREAFKAKVAHAIETFDDAIYRLRREKLKLDIALKKGEIKLMIRLGELVLLEQFESKENLLVSKLEKCKTDKAQVVRELMDCSDQLAVKRKEMEEWQRNESAVQSEFVALVGASHPCFAVLQKIFKKRLKRQKKRTADDDDDEEDDDSDDEYNSNDDDDDNDSNEEEMCPSGCEMALYEKVLALREKKADMDDAMSEINKAIDDLKRSNDRQIQKQRQIDKELTATDQDIQAFQTEKQMRFNELDVIVALSKQQLRCMQPKDAESDGGGGSVVGFTKRALYLPESVENALVFNQSVVHRLSQRIGTLQDENKSLRQVFRDLHKQQNQLLRDKTRQNELIGDIQDKCNQLQMLKFGRLIDIDLLDKACDTGSLMDLQTKVRTKEIHGQKQVADAKGEQQRLKMEILKATEENTRLLSEIAVLSERQFSLEKELNQADINNTLEDDSAHLEREMHERKKLVELVKLQSREIEALKQEVNMLRGKKVHLHNWLKSRTVMEEIADGVYHWTNVEESPWRMLYVFENTTASRYDILLDWTGSANIKIERPTTSLQETIALGPYQRRWIALLQVSSRDRAAICFDLQINMLDTKSMPLSVEDLAAPSTFSEKDEATSTLSTLKTPTTGLKLTWKHLSTLYERHFPVVSSHSESRVCSGDAAFVSDALRTTFQYLAERKEVLLRLFRPTNANDTYEVALYRHGVPQTIVVDGFIPCVVHGGAVLLKSIDRELWPLLLHQALAKLYDGYKPLLDLSLSQLFQDIFGYSRIQLGMPQKDRLDHFRHQLASFLRSRHLVGMTSQTFGSLAVVSVDLDDSQRPTNVVLKEMGSHDVNPAVKTMLFESFANDVTKAWFVPILAPAKSVVRPFFIEKEAPETTTTAATFVLSVPKSMPATICFTFHAKMLLMGLSILKVLDNYSLEEIATSSAEKSHACSVFVQLVAGEYMIALKRPVFDEIDTPTAESVEQQLAQFFKVLDWDMDNRLNLHDLERFMTLYEDKRSLSRMAFNWFLEHFDSDSVGLTKQGLVEFYLANMDAAKETTDDFTASKFQQAHACILHVQTTHEIESFGQVD</sequence>
<evidence type="ECO:0000256" key="3">
    <source>
        <dbReference type="ARBA" id="ARBA00022574"/>
    </source>
</evidence>
<dbReference type="PROSITE" id="PS50294">
    <property type="entry name" value="WD_REPEATS_REGION"/>
    <property type="match status" value="1"/>
</dbReference>
<dbReference type="GO" id="GO:0005509">
    <property type="term" value="F:calcium ion binding"/>
    <property type="evidence" value="ECO:0007669"/>
    <property type="project" value="InterPro"/>
</dbReference>
<dbReference type="PROSITE" id="PS50082">
    <property type="entry name" value="WD_REPEATS_2"/>
    <property type="match status" value="3"/>
</dbReference>
<dbReference type="PANTHER" id="PTHR14885:SF3">
    <property type="entry name" value="CILIA- AND FLAGELLA-ASSOCIATED PROTEIN 44"/>
    <property type="match status" value="1"/>
</dbReference>
<dbReference type="PROSITE" id="PS50203">
    <property type="entry name" value="CALPAIN_CAT"/>
    <property type="match status" value="1"/>
</dbReference>
<dbReference type="SUPFAM" id="SSF50978">
    <property type="entry name" value="WD40 repeat-like"/>
    <property type="match status" value="2"/>
</dbReference>
<feature type="repeat" description="WD" evidence="8">
    <location>
        <begin position="265"/>
        <end position="296"/>
    </location>
</feature>
<keyword evidence="6" id="KW-0206">Cytoskeleton</keyword>
<evidence type="ECO:0000256" key="5">
    <source>
        <dbReference type="ARBA" id="ARBA00023054"/>
    </source>
</evidence>
<dbReference type="GO" id="GO:0004198">
    <property type="term" value="F:calcium-dependent cysteine-type endopeptidase activity"/>
    <property type="evidence" value="ECO:0007669"/>
    <property type="project" value="InterPro"/>
</dbReference>
<dbReference type="Pfam" id="PF25828">
    <property type="entry name" value="CC_Cfap43"/>
    <property type="match status" value="1"/>
</dbReference>
<reference evidence="14 15" key="1">
    <citation type="submission" date="2019-07" db="EMBL/GenBank/DDBJ databases">
        <title>Genomics analysis of Aphanomyces spp. identifies a new class of oomycete effector associated with host adaptation.</title>
        <authorList>
            <person name="Gaulin E."/>
        </authorList>
    </citation>
    <scope>NUCLEOTIDE SEQUENCE [LARGE SCALE GENOMIC DNA]</scope>
    <source>
        <strain evidence="14 15">ATCC 201684</strain>
    </source>
</reference>
<dbReference type="VEuPathDB" id="FungiDB:AeMF1_009914"/>
<evidence type="ECO:0000256" key="1">
    <source>
        <dbReference type="ARBA" id="ARBA00004430"/>
    </source>
</evidence>
<feature type="region of interest" description="Disordered" evidence="11">
    <location>
        <begin position="990"/>
        <end position="1035"/>
    </location>
</feature>
<dbReference type="Gene3D" id="2.130.10.10">
    <property type="entry name" value="YVTN repeat-like/Quinoprotein amine dehydrogenase"/>
    <property type="match status" value="2"/>
</dbReference>
<dbReference type="GO" id="GO:0006508">
    <property type="term" value="P:proteolysis"/>
    <property type="evidence" value="ECO:0007669"/>
    <property type="project" value="InterPro"/>
</dbReference>
<feature type="compositionally biased region" description="Acidic residues" evidence="11">
    <location>
        <begin position="1401"/>
        <end position="1431"/>
    </location>
</feature>
<keyword evidence="4" id="KW-0677">Repeat</keyword>
<dbReference type="GO" id="GO:0005930">
    <property type="term" value="C:axoneme"/>
    <property type="evidence" value="ECO:0007669"/>
    <property type="project" value="UniProtKB-SubCell"/>
</dbReference>
<dbReference type="PANTHER" id="PTHR14885">
    <property type="entry name" value="CILIA- AND FLAGELLA-ASSOCIATED PROTEIN 43-RELATED"/>
    <property type="match status" value="1"/>
</dbReference>
<feature type="coiled-coil region" evidence="10">
    <location>
        <begin position="1718"/>
        <end position="1745"/>
    </location>
</feature>
<dbReference type="Pfam" id="PF00648">
    <property type="entry name" value="Peptidase_C2"/>
    <property type="match status" value="1"/>
</dbReference>
<evidence type="ECO:0000256" key="11">
    <source>
        <dbReference type="SAM" id="MobiDB-lite"/>
    </source>
</evidence>
<dbReference type="Pfam" id="PF00400">
    <property type="entry name" value="WD40"/>
    <property type="match status" value="2"/>
</dbReference>
<evidence type="ECO:0000256" key="7">
    <source>
        <dbReference type="ARBA" id="ARBA00023273"/>
    </source>
</evidence>
<keyword evidence="15" id="KW-1185">Reference proteome</keyword>
<evidence type="ECO:0000313" key="15">
    <source>
        <dbReference type="Proteomes" id="UP000481153"/>
    </source>
</evidence>
<feature type="domain" description="Calpain catalytic" evidence="12">
    <location>
        <begin position="1860"/>
        <end position="2021"/>
    </location>
</feature>
<accession>A0A6G0W3W8</accession>
<feature type="region of interest" description="Disordered" evidence="11">
    <location>
        <begin position="1395"/>
        <end position="1433"/>
    </location>
</feature>
<dbReference type="InterPro" id="IPR055439">
    <property type="entry name" value="Beta-prop_EML_1st"/>
</dbReference>
<dbReference type="InterPro" id="IPR038765">
    <property type="entry name" value="Papain-like_cys_pep_sf"/>
</dbReference>
<dbReference type="InterPro" id="IPR015943">
    <property type="entry name" value="WD40/YVTN_repeat-like_dom_sf"/>
</dbReference>
<dbReference type="InterPro" id="IPR036322">
    <property type="entry name" value="WD40_repeat_dom_sf"/>
</dbReference>
<dbReference type="InterPro" id="IPR001300">
    <property type="entry name" value="Peptidase_C2_calpain_cat"/>
</dbReference>
<keyword evidence="2" id="KW-0963">Cytoplasm</keyword>
<dbReference type="SMART" id="SM00320">
    <property type="entry name" value="WD40"/>
    <property type="match status" value="9"/>
</dbReference>
<comment type="subcellular location">
    <subcellularLocation>
        <location evidence="1">Cytoplasm</location>
        <location evidence="1">Cytoskeleton</location>
        <location evidence="1">Cilium axoneme</location>
    </subcellularLocation>
</comment>
<keyword evidence="5 10" id="KW-0175">Coiled coil</keyword>